<dbReference type="AlphaFoldDB" id="A0AAW8NM45"/>
<keyword evidence="4" id="KW-1185">Reference proteome</keyword>
<evidence type="ECO:0000313" key="1">
    <source>
        <dbReference type="EMBL" id="MDR8524288.1"/>
    </source>
</evidence>
<evidence type="ECO:0000313" key="2">
    <source>
        <dbReference type="EMBL" id="MDW4825806.1"/>
    </source>
</evidence>
<organism evidence="1 3">
    <name type="scientific">Shewanella fidelis</name>
    <dbReference type="NCBI Taxonomy" id="173509"/>
    <lineage>
        <taxon>Bacteria</taxon>
        <taxon>Pseudomonadati</taxon>
        <taxon>Pseudomonadota</taxon>
        <taxon>Gammaproteobacteria</taxon>
        <taxon>Alteromonadales</taxon>
        <taxon>Shewanellaceae</taxon>
        <taxon>Shewanella</taxon>
    </lineage>
</organism>
<dbReference type="Pfam" id="PF00106">
    <property type="entry name" value="adh_short"/>
    <property type="match status" value="1"/>
</dbReference>
<protein>
    <submittedName>
        <fullName evidence="1">SDR family NAD(P)-dependent oxidoreductase</fullName>
    </submittedName>
</protein>
<dbReference type="EMBL" id="JAPMLD010000009">
    <property type="protein sequence ID" value="MDW4825806.1"/>
    <property type="molecule type" value="Genomic_DNA"/>
</dbReference>
<dbReference type="GO" id="GO:0005737">
    <property type="term" value="C:cytoplasm"/>
    <property type="evidence" value="ECO:0007669"/>
    <property type="project" value="TreeGrafter"/>
</dbReference>
<evidence type="ECO:0000313" key="3">
    <source>
        <dbReference type="Proteomes" id="UP001259340"/>
    </source>
</evidence>
<dbReference type="CDD" id="cd05325">
    <property type="entry name" value="carb_red_sniffer_like_SDR_c"/>
    <property type="match status" value="1"/>
</dbReference>
<dbReference type="Proteomes" id="UP001259340">
    <property type="component" value="Unassembled WGS sequence"/>
</dbReference>
<dbReference type="InterPro" id="IPR002347">
    <property type="entry name" value="SDR_fam"/>
</dbReference>
<dbReference type="GO" id="GO:0016491">
    <property type="term" value="F:oxidoreductase activity"/>
    <property type="evidence" value="ECO:0007669"/>
    <property type="project" value="TreeGrafter"/>
</dbReference>
<dbReference type="InterPro" id="IPR036291">
    <property type="entry name" value="NAD(P)-bd_dom_sf"/>
</dbReference>
<dbReference type="Gene3D" id="3.40.50.720">
    <property type="entry name" value="NAD(P)-binding Rossmann-like Domain"/>
    <property type="match status" value="1"/>
</dbReference>
<dbReference type="SUPFAM" id="SSF51735">
    <property type="entry name" value="NAD(P)-binding Rossmann-fold domains"/>
    <property type="match status" value="1"/>
</dbReference>
<comment type="caution">
    <text evidence="1">The sequence shown here is derived from an EMBL/GenBank/DDBJ whole genome shotgun (WGS) entry which is preliminary data.</text>
</comment>
<dbReference type="RefSeq" id="WP_310654947.1">
    <property type="nucleotide sequence ID" value="NZ_JAPMLA010000011.1"/>
</dbReference>
<evidence type="ECO:0000313" key="4">
    <source>
        <dbReference type="Proteomes" id="UP001271263"/>
    </source>
</evidence>
<dbReference type="Proteomes" id="UP001271263">
    <property type="component" value="Unassembled WGS sequence"/>
</dbReference>
<gene>
    <name evidence="1" type="ORF">OS133_11570</name>
    <name evidence="2" type="ORF">OS134_17185</name>
</gene>
<dbReference type="PRINTS" id="PR00081">
    <property type="entry name" value="GDHRDH"/>
</dbReference>
<name>A0AAW8NM45_9GAMM</name>
<sequence>MNVLIVGGSGGIGLALVQHYLAYEDANIFATYRTQKPSLNHPKLTWFKVNVTVESDIADLAQQLPKLRLLINAIGMLHDGEHNPEKTVNDFDSDFFNKNIAINVTPSLLLAKHLAHHLKTKSSSHFITISAKIGSIEDNRLGGWVSYRSSKAALNMALKTISIEWRFKQSNTCVLAFHPGTTDTNLSKRFQQNVPEGKLFTPEYVAECLNNIICHTSANDTGKFYSYDGSILPW</sequence>
<reference evidence="2 4" key="1">
    <citation type="journal article" date="2022" name="bioRxiv">
        <title>Prophages regulate Shewanella fidelis 3313 motility and biofilm formation: implications for gut colonization dynamics in Ciona robusta.</title>
        <authorList>
            <person name="Natarajan O."/>
            <person name="Gibboney S.L."/>
            <person name="Young M.N."/>
            <person name="Lim S.J."/>
            <person name="Pluta N."/>
            <person name="Atkinson C.G."/>
            <person name="Leigh B.A."/>
            <person name="Liberti A."/>
            <person name="Kees E.D."/>
            <person name="Breitbart M."/>
            <person name="Gralnick J.A."/>
            <person name="Dishaw L.J."/>
        </authorList>
    </citation>
    <scope>NUCLEOTIDE SEQUENCE [LARGE SCALE GENOMIC DNA]</scope>
    <source>
        <strain evidence="2 4">JG4066</strain>
    </source>
</reference>
<dbReference type="EMBL" id="JAPMLE010000001">
    <property type="protein sequence ID" value="MDR8524288.1"/>
    <property type="molecule type" value="Genomic_DNA"/>
</dbReference>
<dbReference type="InterPro" id="IPR051468">
    <property type="entry name" value="Fungal_SecMetab_SDRs"/>
</dbReference>
<dbReference type="PANTHER" id="PTHR43544:SF12">
    <property type="entry name" value="NAD(P)-BINDING ROSSMANN-FOLD SUPERFAMILY PROTEIN"/>
    <property type="match status" value="1"/>
</dbReference>
<dbReference type="PANTHER" id="PTHR43544">
    <property type="entry name" value="SHORT-CHAIN DEHYDROGENASE/REDUCTASE"/>
    <property type="match status" value="1"/>
</dbReference>
<proteinExistence type="predicted"/>
<reference evidence="1" key="2">
    <citation type="submission" date="2022-11" db="EMBL/GenBank/DDBJ databases">
        <title>Prophages regulate Shewanella fidelis motility and biofilm formation: implications for gut colonization dynamics in Ciona robusta.</title>
        <authorList>
            <person name="Natarajan O."/>
            <person name="Gibboney S.L."/>
            <person name="Young M.N."/>
            <person name="Lim S.J."/>
            <person name="Pluta N."/>
            <person name="Atkinson C.G.F."/>
            <person name="Leigh B.A."/>
            <person name="Liberti A."/>
            <person name="Kees E."/>
            <person name="Breitbart M."/>
            <person name="Gralnick J."/>
            <person name="Dishaw L.J."/>
        </authorList>
    </citation>
    <scope>NUCLEOTIDE SEQUENCE</scope>
    <source>
        <strain evidence="1">3313</strain>
    </source>
</reference>
<accession>A0AAW8NM45</accession>